<evidence type="ECO:0000313" key="2">
    <source>
        <dbReference type="Proteomes" id="UP001162483"/>
    </source>
</evidence>
<reference evidence="1" key="1">
    <citation type="submission" date="2023-05" db="EMBL/GenBank/DDBJ databases">
        <authorList>
            <person name="Stuckert A."/>
        </authorList>
    </citation>
    <scope>NUCLEOTIDE SEQUENCE</scope>
</reference>
<organism evidence="1 2">
    <name type="scientific">Staurois parvus</name>
    <dbReference type="NCBI Taxonomy" id="386267"/>
    <lineage>
        <taxon>Eukaryota</taxon>
        <taxon>Metazoa</taxon>
        <taxon>Chordata</taxon>
        <taxon>Craniata</taxon>
        <taxon>Vertebrata</taxon>
        <taxon>Euteleostomi</taxon>
        <taxon>Amphibia</taxon>
        <taxon>Batrachia</taxon>
        <taxon>Anura</taxon>
        <taxon>Neobatrachia</taxon>
        <taxon>Ranoidea</taxon>
        <taxon>Ranidae</taxon>
        <taxon>Staurois</taxon>
    </lineage>
</organism>
<sequence length="44" mass="5114">MYKFSFNNKNVNCLEKKKGIIHLDAQSSCDDMYSFTNTCQSCKK</sequence>
<accession>A0ABN9D6Q2</accession>
<proteinExistence type="predicted"/>
<evidence type="ECO:0000313" key="1">
    <source>
        <dbReference type="EMBL" id="CAI9567183.1"/>
    </source>
</evidence>
<protein>
    <submittedName>
        <fullName evidence="1">Uncharacterized protein</fullName>
    </submittedName>
</protein>
<comment type="caution">
    <text evidence="1">The sequence shown here is derived from an EMBL/GenBank/DDBJ whole genome shotgun (WGS) entry which is preliminary data.</text>
</comment>
<name>A0ABN9D6Q2_9NEOB</name>
<gene>
    <name evidence="1" type="ORF">SPARVUS_LOCUS6502281</name>
</gene>
<dbReference type="Proteomes" id="UP001162483">
    <property type="component" value="Unassembled WGS sequence"/>
</dbReference>
<keyword evidence="2" id="KW-1185">Reference proteome</keyword>
<dbReference type="EMBL" id="CATNWA010014088">
    <property type="protein sequence ID" value="CAI9567183.1"/>
    <property type="molecule type" value="Genomic_DNA"/>
</dbReference>